<feature type="transmembrane region" description="Helical" evidence="8">
    <location>
        <begin position="113"/>
        <end position="130"/>
    </location>
</feature>
<reference evidence="9 10" key="1">
    <citation type="journal article" date="2018" name="Arch. Microbiol.">
        <title>New insights into the metabolic potential of the phototrophic purple bacterium Rhodopila globiformis DSM 161(T) from its draft genome sequence and evidence for a vanadium-dependent nitrogenase.</title>
        <authorList>
            <person name="Imhoff J.F."/>
            <person name="Rahn T."/>
            <person name="Kunzel S."/>
            <person name="Neulinger S.C."/>
        </authorList>
    </citation>
    <scope>NUCLEOTIDE SEQUENCE [LARGE SCALE GENOMIC DNA]</scope>
    <source>
        <strain evidence="9 10">DSM 161</strain>
    </source>
</reference>
<dbReference type="EMBL" id="NHRY01000156">
    <property type="protein sequence ID" value="PPQ33026.1"/>
    <property type="molecule type" value="Genomic_DNA"/>
</dbReference>
<feature type="transmembrane region" description="Helical" evidence="8">
    <location>
        <begin position="168"/>
        <end position="187"/>
    </location>
</feature>
<feature type="transmembrane region" description="Helical" evidence="8">
    <location>
        <begin position="136"/>
        <end position="156"/>
    </location>
</feature>
<keyword evidence="5 8" id="KW-0812">Transmembrane</keyword>
<keyword evidence="4" id="KW-1003">Cell membrane</keyword>
<evidence type="ECO:0000256" key="2">
    <source>
        <dbReference type="ARBA" id="ARBA00009773"/>
    </source>
</evidence>
<keyword evidence="3" id="KW-0813">Transport</keyword>
<dbReference type="Pfam" id="PF01594">
    <property type="entry name" value="AI-2E_transport"/>
    <property type="match status" value="1"/>
</dbReference>
<dbReference type="PANTHER" id="PTHR21716:SF53">
    <property type="entry name" value="PERMEASE PERM-RELATED"/>
    <property type="match status" value="1"/>
</dbReference>
<dbReference type="AlphaFoldDB" id="A0A2S6NEI4"/>
<proteinExistence type="inferred from homology"/>
<keyword evidence="10" id="KW-1185">Reference proteome</keyword>
<name>A0A2S6NEI4_RHOGL</name>
<comment type="subcellular location">
    <subcellularLocation>
        <location evidence="1">Cell membrane</location>
        <topology evidence="1">Multi-pass membrane protein</topology>
    </subcellularLocation>
</comment>
<evidence type="ECO:0000256" key="3">
    <source>
        <dbReference type="ARBA" id="ARBA00022448"/>
    </source>
</evidence>
<organism evidence="9 10">
    <name type="scientific">Rhodopila globiformis</name>
    <name type="common">Rhodopseudomonas globiformis</name>
    <dbReference type="NCBI Taxonomy" id="1071"/>
    <lineage>
        <taxon>Bacteria</taxon>
        <taxon>Pseudomonadati</taxon>
        <taxon>Pseudomonadota</taxon>
        <taxon>Alphaproteobacteria</taxon>
        <taxon>Acetobacterales</taxon>
        <taxon>Acetobacteraceae</taxon>
        <taxon>Rhodopila</taxon>
    </lineage>
</organism>
<keyword evidence="7 8" id="KW-0472">Membrane</keyword>
<evidence type="ECO:0000256" key="5">
    <source>
        <dbReference type="ARBA" id="ARBA00022692"/>
    </source>
</evidence>
<dbReference type="Proteomes" id="UP000239724">
    <property type="component" value="Unassembled WGS sequence"/>
</dbReference>
<keyword evidence="6 8" id="KW-1133">Transmembrane helix</keyword>
<feature type="transmembrane region" description="Helical" evidence="8">
    <location>
        <begin position="308"/>
        <end position="331"/>
    </location>
</feature>
<comment type="similarity">
    <text evidence="2">Belongs to the autoinducer-2 exporter (AI-2E) (TC 2.A.86) family.</text>
</comment>
<evidence type="ECO:0000256" key="1">
    <source>
        <dbReference type="ARBA" id="ARBA00004651"/>
    </source>
</evidence>
<feature type="transmembrane region" description="Helical" evidence="8">
    <location>
        <begin position="370"/>
        <end position="387"/>
    </location>
</feature>
<feature type="transmembrane region" description="Helical" evidence="8">
    <location>
        <begin position="407"/>
        <end position="427"/>
    </location>
</feature>
<feature type="transmembrane region" description="Helical" evidence="8">
    <location>
        <begin position="337"/>
        <end position="363"/>
    </location>
</feature>
<sequence length="461" mass="49609">MHGDLVAGAVSSFAGHAGVVRRADHPCLRQFRQPSPALADSARRRPLRLRVAAHRGPVRPARMGREHADLGVRARIQSAGPAAPCAMARPDRVVDIEGKPDQPLRMTNRRSPVGGWPIAIIGMVLLLLVYTLRYALIPFLFAGMFGFVLNPVLRWLTPRMGNRRWPGAVAFSILIIGGAGFALYWVGSTAFQDVSHLLGRLPEMIRTGVGSLVGPDGIQVFGTHYSPQQVANKVIDGATNLGNAARVLLAVKIGAGLLAEFFLTMVLIPYFLVSWPRLSAGALWLLPPERRVSVERMLPTLVPMLRRYMVGLMCVVVYTTTVAYIGLGAIFHVRGAALLSVVVGVLELVPVVGPISSMLLIGLASAQHGLWHLLSVMSYALALRLSIDNLVGPFVLGRAATIHPVIVIFGFVVGVILFGIIGLVLAVPTAACIKLILEEYYAEPIAPRSRARSGDLGPTES</sequence>
<evidence type="ECO:0000256" key="4">
    <source>
        <dbReference type="ARBA" id="ARBA00022475"/>
    </source>
</evidence>
<dbReference type="GO" id="GO:0055085">
    <property type="term" value="P:transmembrane transport"/>
    <property type="evidence" value="ECO:0007669"/>
    <property type="project" value="TreeGrafter"/>
</dbReference>
<evidence type="ECO:0000256" key="7">
    <source>
        <dbReference type="ARBA" id="ARBA00023136"/>
    </source>
</evidence>
<comment type="caution">
    <text evidence="9">The sequence shown here is derived from an EMBL/GenBank/DDBJ whole genome shotgun (WGS) entry which is preliminary data.</text>
</comment>
<evidence type="ECO:0000256" key="6">
    <source>
        <dbReference type="ARBA" id="ARBA00022989"/>
    </source>
</evidence>
<accession>A0A2S6NEI4</accession>
<evidence type="ECO:0000256" key="8">
    <source>
        <dbReference type="SAM" id="Phobius"/>
    </source>
</evidence>
<evidence type="ECO:0000313" key="10">
    <source>
        <dbReference type="Proteomes" id="UP000239724"/>
    </source>
</evidence>
<dbReference type="PANTHER" id="PTHR21716">
    <property type="entry name" value="TRANSMEMBRANE PROTEIN"/>
    <property type="match status" value="1"/>
</dbReference>
<dbReference type="InterPro" id="IPR002549">
    <property type="entry name" value="AI-2E-like"/>
</dbReference>
<evidence type="ECO:0008006" key="11">
    <source>
        <dbReference type="Google" id="ProtNLM"/>
    </source>
</evidence>
<evidence type="ECO:0000313" key="9">
    <source>
        <dbReference type="EMBL" id="PPQ33026.1"/>
    </source>
</evidence>
<protein>
    <recommendedName>
        <fullName evidence="11">AI-2E family transporter</fullName>
    </recommendedName>
</protein>
<dbReference type="GO" id="GO:0005886">
    <property type="term" value="C:plasma membrane"/>
    <property type="evidence" value="ECO:0007669"/>
    <property type="project" value="UniProtKB-SubCell"/>
</dbReference>
<gene>
    <name evidence="9" type="ORF">CCS01_15040</name>
</gene>